<dbReference type="STRING" id="530564.Psta_3839"/>
<feature type="domain" description="O-antigen ligase-related" evidence="6">
    <location>
        <begin position="234"/>
        <end position="378"/>
    </location>
</feature>
<dbReference type="HOGENOM" id="CLU_598329_0_0_0"/>
<feature type="transmembrane region" description="Helical" evidence="5">
    <location>
        <begin position="80"/>
        <end position="97"/>
    </location>
</feature>
<evidence type="ECO:0000259" key="6">
    <source>
        <dbReference type="Pfam" id="PF04932"/>
    </source>
</evidence>
<keyword evidence="8" id="KW-1185">Reference proteome</keyword>
<reference evidence="7 8" key="1">
    <citation type="journal article" date="2009" name="Stand. Genomic Sci.">
        <title>Complete genome sequence of Pirellula staleyi type strain (ATCC 27377).</title>
        <authorList>
            <person name="Clum A."/>
            <person name="Tindall B.J."/>
            <person name="Sikorski J."/>
            <person name="Ivanova N."/>
            <person name="Mavrommatis K."/>
            <person name="Lucas S."/>
            <person name="Glavina del Rio T."/>
            <person name="Nolan M."/>
            <person name="Chen F."/>
            <person name="Tice H."/>
            <person name="Pitluck S."/>
            <person name="Cheng J.F."/>
            <person name="Chertkov O."/>
            <person name="Brettin T."/>
            <person name="Han C."/>
            <person name="Detter J.C."/>
            <person name="Kuske C."/>
            <person name="Bruce D."/>
            <person name="Goodwin L."/>
            <person name="Ovchinikova G."/>
            <person name="Pati A."/>
            <person name="Mikhailova N."/>
            <person name="Chen A."/>
            <person name="Palaniappan K."/>
            <person name="Land M."/>
            <person name="Hauser L."/>
            <person name="Chang Y.J."/>
            <person name="Jeffries C.D."/>
            <person name="Chain P."/>
            <person name="Rohde M."/>
            <person name="Goker M."/>
            <person name="Bristow J."/>
            <person name="Eisen J.A."/>
            <person name="Markowitz V."/>
            <person name="Hugenholtz P."/>
            <person name="Kyrpides N.C."/>
            <person name="Klenk H.P."/>
            <person name="Lapidus A."/>
        </authorList>
    </citation>
    <scope>NUCLEOTIDE SEQUENCE [LARGE SCALE GENOMIC DNA]</scope>
    <source>
        <strain evidence="8">ATCC 27377 / DSM 6068 / ICPB 4128</strain>
    </source>
</reference>
<comment type="subcellular location">
    <subcellularLocation>
        <location evidence="1">Membrane</location>
        <topology evidence="1">Multi-pass membrane protein</topology>
    </subcellularLocation>
</comment>
<organism evidence="7 8">
    <name type="scientific">Pirellula staleyi (strain ATCC 27377 / DSM 6068 / ICPB 4128)</name>
    <name type="common">Pirella staleyi</name>
    <dbReference type="NCBI Taxonomy" id="530564"/>
    <lineage>
        <taxon>Bacteria</taxon>
        <taxon>Pseudomonadati</taxon>
        <taxon>Planctomycetota</taxon>
        <taxon>Planctomycetia</taxon>
        <taxon>Pirellulales</taxon>
        <taxon>Pirellulaceae</taxon>
        <taxon>Pirellula</taxon>
    </lineage>
</organism>
<feature type="transmembrane region" description="Helical" evidence="5">
    <location>
        <begin position="137"/>
        <end position="154"/>
    </location>
</feature>
<feature type="transmembrane region" description="Helical" evidence="5">
    <location>
        <begin position="249"/>
        <end position="264"/>
    </location>
</feature>
<feature type="transmembrane region" description="Helical" evidence="5">
    <location>
        <begin position="425"/>
        <end position="443"/>
    </location>
</feature>
<proteinExistence type="predicted"/>
<dbReference type="InterPro" id="IPR051533">
    <property type="entry name" value="WaaL-like"/>
</dbReference>
<feature type="transmembrane region" description="Helical" evidence="5">
    <location>
        <begin position="400"/>
        <end position="418"/>
    </location>
</feature>
<evidence type="ECO:0000256" key="5">
    <source>
        <dbReference type="SAM" id="Phobius"/>
    </source>
</evidence>
<keyword evidence="3 5" id="KW-1133">Transmembrane helix</keyword>
<evidence type="ECO:0000313" key="8">
    <source>
        <dbReference type="Proteomes" id="UP000001887"/>
    </source>
</evidence>
<keyword evidence="4 5" id="KW-0472">Membrane</keyword>
<dbReference type="InterPro" id="IPR007016">
    <property type="entry name" value="O-antigen_ligase-rel_domated"/>
</dbReference>
<sequence length="457" mass="49493">MSASLSEPRYHHWPENCATQQLSSPLVNVPPVNFQRVAVLAAIIGASFFLCEHSLQVALADAYTQTADEMQATAGGGNTLRRLVFLALGMLGGLLLVGSKTKLHINLLMIGSIGCFFAICYASYFWAIDPSMALRRLIVLSCVIVGSLGLARYLNLRELALLSLLITVALSSFGVLNELRLGTFRPWSGDFRFAGTVHPNTQGMILAVQIFSAAALWPATKSGQLRSWIVAAGMAGLLLLVLTKSRTSTAAVLVSLLAILLLQTKFSTKLLGGLAIAWCGAASLLLLWLTGIDPKKDFRDAVLLGRAEESDTLSGRHLIWPEMWDHIAQRPLLGHGFESFWTADNIDSVSETLQWGVREAHNGYLDVMLSVGQVGLLLGVVMAFIGLWSSARGYLQLRDSSYALPFGLIVFALLNSFLESGMVNIMLGTFLLGSYLLHIGLFAEPTTERKAPSSSAH</sequence>
<keyword evidence="2 5" id="KW-0812">Transmembrane</keyword>
<feature type="transmembrane region" description="Helical" evidence="5">
    <location>
        <begin position="367"/>
        <end position="388"/>
    </location>
</feature>
<dbReference type="Pfam" id="PF04932">
    <property type="entry name" value="Wzy_C"/>
    <property type="match status" value="1"/>
</dbReference>
<dbReference type="AlphaFoldDB" id="D2R109"/>
<feature type="transmembrane region" description="Helical" evidence="5">
    <location>
        <begin position="225"/>
        <end position="242"/>
    </location>
</feature>
<dbReference type="EMBL" id="CP001848">
    <property type="protein sequence ID" value="ADB18494.1"/>
    <property type="molecule type" value="Genomic_DNA"/>
</dbReference>
<dbReference type="OrthoDB" id="4391260at2"/>
<dbReference type="GO" id="GO:0016020">
    <property type="term" value="C:membrane"/>
    <property type="evidence" value="ECO:0007669"/>
    <property type="project" value="UniProtKB-SubCell"/>
</dbReference>
<evidence type="ECO:0000256" key="2">
    <source>
        <dbReference type="ARBA" id="ARBA00022692"/>
    </source>
</evidence>
<gene>
    <name evidence="7" type="ordered locus">Psta_3839</name>
</gene>
<feature type="transmembrane region" description="Helical" evidence="5">
    <location>
        <begin position="200"/>
        <end position="219"/>
    </location>
</feature>
<feature type="transmembrane region" description="Helical" evidence="5">
    <location>
        <begin position="37"/>
        <end position="59"/>
    </location>
</feature>
<feature type="transmembrane region" description="Helical" evidence="5">
    <location>
        <begin position="270"/>
        <end position="289"/>
    </location>
</feature>
<protein>
    <submittedName>
        <fullName evidence="7">O-antigen polymerase</fullName>
    </submittedName>
</protein>
<evidence type="ECO:0000256" key="4">
    <source>
        <dbReference type="ARBA" id="ARBA00023136"/>
    </source>
</evidence>
<feature type="transmembrane region" description="Helical" evidence="5">
    <location>
        <begin position="160"/>
        <end position="179"/>
    </location>
</feature>
<evidence type="ECO:0000256" key="3">
    <source>
        <dbReference type="ARBA" id="ARBA00022989"/>
    </source>
</evidence>
<evidence type="ECO:0000256" key="1">
    <source>
        <dbReference type="ARBA" id="ARBA00004141"/>
    </source>
</evidence>
<name>D2R109_PIRSD</name>
<dbReference type="KEGG" id="psl:Psta_3839"/>
<dbReference type="PANTHER" id="PTHR37422:SF13">
    <property type="entry name" value="LIPOPOLYSACCHARIDE BIOSYNTHESIS PROTEIN PA4999-RELATED"/>
    <property type="match status" value="1"/>
</dbReference>
<dbReference type="eggNOG" id="COG3307">
    <property type="taxonomic scope" value="Bacteria"/>
</dbReference>
<accession>D2R109</accession>
<evidence type="ECO:0000313" key="7">
    <source>
        <dbReference type="EMBL" id="ADB18494.1"/>
    </source>
</evidence>
<dbReference type="PANTHER" id="PTHR37422">
    <property type="entry name" value="TEICHURONIC ACID BIOSYNTHESIS PROTEIN TUAE"/>
    <property type="match status" value="1"/>
</dbReference>
<feature type="transmembrane region" description="Helical" evidence="5">
    <location>
        <begin position="103"/>
        <end position="125"/>
    </location>
</feature>
<dbReference type="Proteomes" id="UP000001887">
    <property type="component" value="Chromosome"/>
</dbReference>